<gene>
    <name evidence="1" type="ORF">I316_04484</name>
</gene>
<sequence length="390" mass="45428">MEHLRKLKERLAFRSRWHDDQTFSSTSDRPLLDPTKGIKLPPLRPSVEEFAKLQPVHQTIMDYLFLLRPQLVVSLSLWHYNHYVPILYRHVTLKPSSFAGLFRSYGRGEPWDNRTIRAYRNHTNTVRLFDKRSAYDLCTLTYGDQPVYVPHKDLFLNVTKIELSWEVMMLQVQAGIHYLHSNIAGQLGQHLKEGIVEEMVIEMQGALERSGMQKAIADLERECKPKMITCLFGPTWGLSEQFEVYPPDRYISRVPVFPKDVQYMKVLRIVFAPRLGKGWDDRPILQDIRNHVRSCAPTQFPPIPSVGTVGSASSIRRTNNQLKIEYHIPQAASTRAKLAEEFRKTSKHQIVAWMDNHTEFHEVDGRRLWIGWSDLWQEARGRKAIKMSDN</sequence>
<organism evidence="1 2">
    <name type="scientific">Kwoniella heveanensis BCC8398</name>
    <dbReference type="NCBI Taxonomy" id="1296120"/>
    <lineage>
        <taxon>Eukaryota</taxon>
        <taxon>Fungi</taxon>
        <taxon>Dikarya</taxon>
        <taxon>Basidiomycota</taxon>
        <taxon>Agaricomycotina</taxon>
        <taxon>Tremellomycetes</taxon>
        <taxon>Tremellales</taxon>
        <taxon>Cryptococcaceae</taxon>
        <taxon>Kwoniella</taxon>
    </lineage>
</organism>
<evidence type="ECO:0000313" key="2">
    <source>
        <dbReference type="Proteomes" id="UP000092666"/>
    </source>
</evidence>
<dbReference type="OrthoDB" id="2561841at2759"/>
<dbReference type="InterPro" id="IPR022235">
    <property type="entry name" value="DUF3760"/>
</dbReference>
<keyword evidence="2" id="KW-1185">Reference proteome</keyword>
<name>A0A1B9GRT3_9TREE</name>
<dbReference type="Proteomes" id="UP000092666">
    <property type="component" value="Unassembled WGS sequence"/>
</dbReference>
<proteinExistence type="predicted"/>
<dbReference type="AlphaFoldDB" id="A0A1B9GRT3"/>
<dbReference type="Pfam" id="PF12586">
    <property type="entry name" value="DUF3760"/>
    <property type="match status" value="1"/>
</dbReference>
<accession>A0A1B9GRT3</accession>
<evidence type="ECO:0000313" key="1">
    <source>
        <dbReference type="EMBL" id="OCF33772.1"/>
    </source>
</evidence>
<reference evidence="1 2" key="1">
    <citation type="submission" date="2013-07" db="EMBL/GenBank/DDBJ databases">
        <title>The Genome Sequence of Cryptococcus heveanensis BCC8398.</title>
        <authorList>
            <consortium name="The Broad Institute Genome Sequencing Platform"/>
            <person name="Cuomo C."/>
            <person name="Litvintseva A."/>
            <person name="Chen Y."/>
            <person name="Heitman J."/>
            <person name="Sun S."/>
            <person name="Springer D."/>
            <person name="Dromer F."/>
            <person name="Young S.K."/>
            <person name="Zeng Q."/>
            <person name="Gargeya S."/>
            <person name="Fitzgerald M."/>
            <person name="Abouelleil A."/>
            <person name="Alvarado L."/>
            <person name="Berlin A.M."/>
            <person name="Chapman S.B."/>
            <person name="Dewar J."/>
            <person name="Goldberg J."/>
            <person name="Griggs A."/>
            <person name="Gujja S."/>
            <person name="Hansen M."/>
            <person name="Howarth C."/>
            <person name="Imamovic A."/>
            <person name="Larimer J."/>
            <person name="McCowan C."/>
            <person name="Murphy C."/>
            <person name="Pearson M."/>
            <person name="Priest M."/>
            <person name="Roberts A."/>
            <person name="Saif S."/>
            <person name="Shea T."/>
            <person name="Sykes S."/>
            <person name="Wortman J."/>
            <person name="Nusbaum C."/>
            <person name="Birren B."/>
        </authorList>
    </citation>
    <scope>NUCLEOTIDE SEQUENCE [LARGE SCALE GENOMIC DNA]</scope>
    <source>
        <strain evidence="1 2">BCC8398</strain>
    </source>
</reference>
<protein>
    <submittedName>
        <fullName evidence="1">Uncharacterized protein</fullName>
    </submittedName>
</protein>
<reference evidence="2" key="2">
    <citation type="submission" date="2013-12" db="EMBL/GenBank/DDBJ databases">
        <title>Evolution of pathogenesis and genome organization in the Tremellales.</title>
        <authorList>
            <person name="Cuomo C."/>
            <person name="Litvintseva A."/>
            <person name="Heitman J."/>
            <person name="Chen Y."/>
            <person name="Sun S."/>
            <person name="Springer D."/>
            <person name="Dromer F."/>
            <person name="Young S."/>
            <person name="Zeng Q."/>
            <person name="Chapman S."/>
            <person name="Gujja S."/>
            <person name="Saif S."/>
            <person name="Birren B."/>
        </authorList>
    </citation>
    <scope>NUCLEOTIDE SEQUENCE [LARGE SCALE GENOMIC DNA]</scope>
    <source>
        <strain evidence="2">BCC8398</strain>
    </source>
</reference>
<dbReference type="EMBL" id="KI669503">
    <property type="protein sequence ID" value="OCF33772.1"/>
    <property type="molecule type" value="Genomic_DNA"/>
</dbReference>